<dbReference type="Proteomes" id="UP001642487">
    <property type="component" value="Chromosome 3"/>
</dbReference>
<feature type="transmembrane region" description="Helical" evidence="8">
    <location>
        <begin position="6"/>
        <end position="29"/>
    </location>
</feature>
<evidence type="ECO:0000256" key="1">
    <source>
        <dbReference type="ARBA" id="ARBA00001971"/>
    </source>
</evidence>
<keyword evidence="6" id="KW-0408">Iron</keyword>
<evidence type="ECO:0000256" key="7">
    <source>
        <dbReference type="ARBA" id="ARBA00023033"/>
    </source>
</evidence>
<keyword evidence="8" id="KW-0472">Membrane</keyword>
<reference evidence="9 10" key="1">
    <citation type="submission" date="2024-03" db="EMBL/GenBank/DDBJ databases">
        <authorList>
            <person name="Gkanogiannis A."/>
            <person name="Becerra Lopez-Lavalle L."/>
        </authorList>
    </citation>
    <scope>NUCLEOTIDE SEQUENCE [LARGE SCALE GENOMIC DNA]</scope>
</reference>
<dbReference type="EMBL" id="OZ021737">
    <property type="protein sequence ID" value="CAK9316525.1"/>
    <property type="molecule type" value="Genomic_DNA"/>
</dbReference>
<accession>A0ABP0YA12</accession>
<keyword evidence="3" id="KW-0349">Heme</keyword>
<dbReference type="InterPro" id="IPR002401">
    <property type="entry name" value="Cyt_P450_E_grp-I"/>
</dbReference>
<dbReference type="PRINTS" id="PR00463">
    <property type="entry name" value="EP450I"/>
</dbReference>
<dbReference type="PANTHER" id="PTHR47955:SF19">
    <property type="entry name" value="CYTOCHROME P450 71A9-LIKE ISOFORM X1"/>
    <property type="match status" value="1"/>
</dbReference>
<proteinExistence type="inferred from homology"/>
<evidence type="ECO:0000313" key="9">
    <source>
        <dbReference type="EMBL" id="CAK9316525.1"/>
    </source>
</evidence>
<dbReference type="PANTHER" id="PTHR47955">
    <property type="entry name" value="CYTOCHROME P450 FAMILY 71 PROTEIN"/>
    <property type="match status" value="1"/>
</dbReference>
<evidence type="ECO:0000256" key="8">
    <source>
        <dbReference type="SAM" id="Phobius"/>
    </source>
</evidence>
<evidence type="ECO:0000256" key="6">
    <source>
        <dbReference type="ARBA" id="ARBA00023004"/>
    </source>
</evidence>
<keyword evidence="8" id="KW-0812">Transmembrane</keyword>
<keyword evidence="5" id="KW-0560">Oxidoreductase</keyword>
<sequence length="317" mass="35808">MASLDQIIHSIVTMWLPLTMVLLSSLLFLKTKMKFGRHNNKNVIVPPPSPPKLPFLGHLHLITSLPHRSFFNLSKKYGPVILLKLVSIPTVIVSSADAAKEVLKVHDLASCSRPQSTAGAKFSYNYLDIGLAPYGDHWREVRKICVLELFSARRVQSFQMIREEEIGVLLNSISQSSSFATPIDLSEKLYSLTANMITRIAFGKCFRGSELDNENFQKVIRRAVAAIGSFSATDFFPKVGWIIDRIGGVHRRLEKSFAELDAFFERVVDDRIKFREISHNNDDDQENIVDVLLKMEKDGSEFDAVKLPRDCIKALVM</sequence>
<dbReference type="Pfam" id="PF00067">
    <property type="entry name" value="p450"/>
    <property type="match status" value="1"/>
</dbReference>
<evidence type="ECO:0000256" key="5">
    <source>
        <dbReference type="ARBA" id="ARBA00023002"/>
    </source>
</evidence>
<keyword evidence="7" id="KW-0503">Monooxygenase</keyword>
<gene>
    <name evidence="9" type="ORF">CITCOLO1_LOCUS8388</name>
</gene>
<evidence type="ECO:0000256" key="4">
    <source>
        <dbReference type="ARBA" id="ARBA00022723"/>
    </source>
</evidence>
<dbReference type="InterPro" id="IPR036396">
    <property type="entry name" value="Cyt_P450_sf"/>
</dbReference>
<evidence type="ECO:0000256" key="3">
    <source>
        <dbReference type="ARBA" id="ARBA00022617"/>
    </source>
</evidence>
<keyword evidence="4" id="KW-0479">Metal-binding</keyword>
<organism evidence="9 10">
    <name type="scientific">Citrullus colocynthis</name>
    <name type="common">colocynth</name>
    <dbReference type="NCBI Taxonomy" id="252529"/>
    <lineage>
        <taxon>Eukaryota</taxon>
        <taxon>Viridiplantae</taxon>
        <taxon>Streptophyta</taxon>
        <taxon>Embryophyta</taxon>
        <taxon>Tracheophyta</taxon>
        <taxon>Spermatophyta</taxon>
        <taxon>Magnoliopsida</taxon>
        <taxon>eudicotyledons</taxon>
        <taxon>Gunneridae</taxon>
        <taxon>Pentapetalae</taxon>
        <taxon>rosids</taxon>
        <taxon>fabids</taxon>
        <taxon>Cucurbitales</taxon>
        <taxon>Cucurbitaceae</taxon>
        <taxon>Benincaseae</taxon>
        <taxon>Citrullus</taxon>
    </lineage>
</organism>
<evidence type="ECO:0008006" key="11">
    <source>
        <dbReference type="Google" id="ProtNLM"/>
    </source>
</evidence>
<evidence type="ECO:0000313" key="10">
    <source>
        <dbReference type="Proteomes" id="UP001642487"/>
    </source>
</evidence>
<keyword evidence="8" id="KW-1133">Transmembrane helix</keyword>
<protein>
    <recommendedName>
        <fullName evidence="11">Cytochrome P450</fullName>
    </recommendedName>
</protein>
<comment type="cofactor">
    <cofactor evidence="1">
        <name>heme</name>
        <dbReference type="ChEBI" id="CHEBI:30413"/>
    </cofactor>
</comment>
<evidence type="ECO:0000256" key="2">
    <source>
        <dbReference type="ARBA" id="ARBA00010617"/>
    </source>
</evidence>
<dbReference type="SUPFAM" id="SSF48264">
    <property type="entry name" value="Cytochrome P450"/>
    <property type="match status" value="1"/>
</dbReference>
<dbReference type="Gene3D" id="1.10.630.10">
    <property type="entry name" value="Cytochrome P450"/>
    <property type="match status" value="1"/>
</dbReference>
<name>A0ABP0YA12_9ROSI</name>
<dbReference type="InterPro" id="IPR001128">
    <property type="entry name" value="Cyt_P450"/>
</dbReference>
<feature type="non-terminal residue" evidence="9">
    <location>
        <position position="317"/>
    </location>
</feature>
<keyword evidence="10" id="KW-1185">Reference proteome</keyword>
<comment type="similarity">
    <text evidence="2">Belongs to the cytochrome P450 family.</text>
</comment>